<sequence length="202" mass="21115">MMDVPQWMCIKKLRVCCSSSRTSAYSPTPSILKNNHLKKTLCRIFTAITATMQYKVALLSFFAALAVAAPTPDGLPDGTTCTIDSTTTTKCVGGTCYAANSGCSSRICAVPSGSEVGSCQTATKRSLFARDGLPDGTICNVGEGVQTVCKDGKLLDTVNKKVRGLTRICHAGTCYGGNAGCNSRICAIPEGESMGTCQTATK</sequence>
<gene>
    <name evidence="1" type="ORF">JOL62DRAFT_174085</name>
</gene>
<dbReference type="Proteomes" id="UP001367316">
    <property type="component" value="Unassembled WGS sequence"/>
</dbReference>
<keyword evidence="2" id="KW-1185">Reference proteome</keyword>
<name>A0ABR1N2L8_9PEZI</name>
<accession>A0ABR1N2L8</accession>
<organism evidence="1 2">
    <name type="scientific">Phyllosticta paracitricarpa</name>
    <dbReference type="NCBI Taxonomy" id="2016321"/>
    <lineage>
        <taxon>Eukaryota</taxon>
        <taxon>Fungi</taxon>
        <taxon>Dikarya</taxon>
        <taxon>Ascomycota</taxon>
        <taxon>Pezizomycotina</taxon>
        <taxon>Dothideomycetes</taxon>
        <taxon>Dothideomycetes incertae sedis</taxon>
        <taxon>Botryosphaeriales</taxon>
        <taxon>Phyllostictaceae</taxon>
        <taxon>Phyllosticta</taxon>
    </lineage>
</organism>
<protein>
    <submittedName>
        <fullName evidence="1">Uncharacterized protein</fullName>
    </submittedName>
</protein>
<reference evidence="1 2" key="1">
    <citation type="submission" date="2024-04" db="EMBL/GenBank/DDBJ databases">
        <title>Phyllosticta paracitricarpa is synonymous to the EU quarantine fungus P. citricarpa based on phylogenomic analyses.</title>
        <authorList>
            <consortium name="Lawrence Berkeley National Laboratory"/>
            <person name="Van ingen-buijs V.A."/>
            <person name="Van westerhoven A.C."/>
            <person name="Haridas S."/>
            <person name="Skiadas P."/>
            <person name="Martin F."/>
            <person name="Groenewald J.Z."/>
            <person name="Crous P.W."/>
            <person name="Seidl M.F."/>
        </authorList>
    </citation>
    <scope>NUCLEOTIDE SEQUENCE [LARGE SCALE GENOMIC DNA]</scope>
    <source>
        <strain evidence="1 2">CBS 141358</strain>
    </source>
</reference>
<evidence type="ECO:0000313" key="2">
    <source>
        <dbReference type="Proteomes" id="UP001367316"/>
    </source>
</evidence>
<evidence type="ECO:0000313" key="1">
    <source>
        <dbReference type="EMBL" id="KAK7609436.1"/>
    </source>
</evidence>
<comment type="caution">
    <text evidence="1">The sequence shown here is derived from an EMBL/GenBank/DDBJ whole genome shotgun (WGS) entry which is preliminary data.</text>
</comment>
<dbReference type="EMBL" id="JBBPBF010000023">
    <property type="protein sequence ID" value="KAK7609436.1"/>
    <property type="molecule type" value="Genomic_DNA"/>
</dbReference>
<proteinExistence type="predicted"/>